<dbReference type="CDD" id="cd08495">
    <property type="entry name" value="PBP2_NikA_DppA_OppA_like_8"/>
    <property type="match status" value="1"/>
</dbReference>
<organism evidence="5 6">
    <name type="scientific">Azorhizobium caulinodans (strain ATCC 43989 / DSM 5975 / JCM 20966 / LMG 6465 / NBRC 14845 / NCIMB 13405 / ORS 571)</name>
    <dbReference type="NCBI Taxonomy" id="438753"/>
    <lineage>
        <taxon>Bacteria</taxon>
        <taxon>Pseudomonadati</taxon>
        <taxon>Pseudomonadota</taxon>
        <taxon>Alphaproteobacteria</taxon>
        <taxon>Hyphomicrobiales</taxon>
        <taxon>Xanthobacteraceae</taxon>
        <taxon>Azorhizobium</taxon>
    </lineage>
</organism>
<dbReference type="InterPro" id="IPR000914">
    <property type="entry name" value="SBP_5_dom"/>
</dbReference>
<protein>
    <submittedName>
        <fullName evidence="5">ABC transporter substrate binding protein</fullName>
    </submittedName>
</protein>
<evidence type="ECO:0000256" key="1">
    <source>
        <dbReference type="ARBA" id="ARBA00004418"/>
    </source>
</evidence>
<accession>A8IB83</accession>
<feature type="region of interest" description="Disordered" evidence="3">
    <location>
        <begin position="1"/>
        <end position="20"/>
    </location>
</feature>
<dbReference type="GO" id="GO:0015833">
    <property type="term" value="P:peptide transport"/>
    <property type="evidence" value="ECO:0007669"/>
    <property type="project" value="TreeGrafter"/>
</dbReference>
<dbReference type="Gene3D" id="3.10.105.10">
    <property type="entry name" value="Dipeptide-binding Protein, Domain 3"/>
    <property type="match status" value="1"/>
</dbReference>
<evidence type="ECO:0000313" key="6">
    <source>
        <dbReference type="Proteomes" id="UP000000270"/>
    </source>
</evidence>
<dbReference type="PANTHER" id="PTHR30290">
    <property type="entry name" value="PERIPLASMIC BINDING COMPONENT OF ABC TRANSPORTER"/>
    <property type="match status" value="1"/>
</dbReference>
<reference evidence="5 6" key="6">
    <citation type="journal article" date="2011" name="Appl. Environ. Microbiol.">
        <title>Involvement of the azorhizobial chromosome partition gene (parA) in the onset of bacteroid differentiation during Sesbania rostrata stem nodule development.</title>
        <authorList>
            <person name="Liu CT."/>
            <person name="Lee KB."/>
            <person name="Wang YS."/>
            <person name="Peng MH."/>
            <person name="Lee KT."/>
            <person name="Suzuki S."/>
            <person name="Suzuki T."/>
            <person name="Oyaizu H."/>
        </authorList>
    </citation>
    <scope>NUCLEOTIDE SEQUENCE [LARGE SCALE GENOMIC DNA]</scope>
    <source>
        <strain evidence="6">ATCC 43989 / DSM 5975 / JCM 20966 / LMG 6465 / NBRC 14845 / NCIMB 13405 / ORS 571</strain>
    </source>
</reference>
<dbReference type="GO" id="GO:1904680">
    <property type="term" value="F:peptide transmembrane transporter activity"/>
    <property type="evidence" value="ECO:0007669"/>
    <property type="project" value="TreeGrafter"/>
</dbReference>
<dbReference type="Proteomes" id="UP000000270">
    <property type="component" value="Chromosome"/>
</dbReference>
<feature type="domain" description="Solute-binding protein family 5" evidence="4">
    <location>
        <begin position="120"/>
        <end position="494"/>
    </location>
</feature>
<dbReference type="SUPFAM" id="SSF53850">
    <property type="entry name" value="Periplasmic binding protein-like II"/>
    <property type="match status" value="1"/>
</dbReference>
<reference evidence="6" key="2">
    <citation type="submission" date="2007-04" db="EMBL/GenBank/DDBJ databases">
        <title>Complete genome sequence of the nitrogen-fixing bacterium Azorhizobium caulinodans ORS571.</title>
        <authorList>
            <person name="Lee K.B."/>
            <person name="Backer P.D."/>
            <person name="Aono T."/>
            <person name="Liu C.T."/>
            <person name="Suzuki S."/>
            <person name="Suzuki T."/>
            <person name="Kaneko T."/>
            <person name="Yamada M."/>
            <person name="Tabata S."/>
            <person name="Kupfer D.M."/>
            <person name="Najar F.Z."/>
            <person name="Wiley G.B."/>
            <person name="Roe B."/>
            <person name="Binnewies T."/>
            <person name="Ussery D."/>
            <person name="Vereecke D."/>
            <person name="Gevers D."/>
            <person name="Holsters M."/>
            <person name="Oyaizu H."/>
        </authorList>
    </citation>
    <scope>NUCLEOTIDE SEQUENCE [LARGE SCALE GENOMIC DNA]</scope>
    <source>
        <strain evidence="6">ATCC 43989 / DSM 5975 / JCM 20966 / LMG 6465 / NBRC 14845 / NCIMB 13405 / ORS 571</strain>
    </source>
</reference>
<reference evidence="5 6" key="1">
    <citation type="journal article" date="2007" name="Appl. Environ. Microbiol.">
        <title>Rhizobial factors required for stem nodule maturation and maintenance in Sesbania rostrata-Azorhizobium caulinodans ORS571 symbiosis.</title>
        <authorList>
            <person name="Suzuki S."/>
            <person name="Aono T."/>
            <person name="Lee KB."/>
            <person name="Suzuki T."/>
            <person name="Liu CT."/>
            <person name="Miwa H."/>
            <person name="Wakao S."/>
            <person name="Iki T."/>
            <person name="Oyaizu H."/>
        </authorList>
    </citation>
    <scope>NUCLEOTIDE SEQUENCE [LARGE SCALE GENOMIC DNA]</scope>
    <source>
        <strain evidence="6">ATCC 43989 / DSM 5975 / JCM 20966 / LMG 6465 / NBRC 14845 / NCIMB 13405 / ORS 571</strain>
    </source>
</reference>
<dbReference type="Gene3D" id="3.40.190.10">
    <property type="entry name" value="Periplasmic binding protein-like II"/>
    <property type="match status" value="1"/>
</dbReference>
<dbReference type="HOGENOM" id="CLU_017028_7_4_5"/>
<reference evidence="5 6" key="3">
    <citation type="journal article" date="2008" name="BMC Genomics">
        <title>The genome of the versatile nitrogen fixer Azorhizobium caulinodans ORS571.</title>
        <authorList>
            <person name="Lee KB."/>
            <person name="Backer P.D."/>
            <person name="Aono T."/>
            <person name="Liu CT."/>
            <person name="Suzuki S."/>
            <person name="Suzuki T."/>
            <person name="Kaneko T."/>
            <person name="Yamada M."/>
            <person name="Tabata S."/>
            <person name="Kupfer D.M."/>
            <person name="Najar F.Z."/>
            <person name="Wiley G.B."/>
            <person name="Roe B."/>
            <person name="Binnewies T.T."/>
            <person name="Ussery D.W."/>
            <person name="D'Haeze W."/>
            <person name="Herder J.D."/>
            <person name="Gevers D."/>
            <person name="Vereecke D."/>
            <person name="Holsters M."/>
            <person name="Oyaizu H."/>
        </authorList>
    </citation>
    <scope>NUCLEOTIDE SEQUENCE [LARGE SCALE GENOMIC DNA]</scope>
    <source>
        <strain evidence="6">ATCC 43989 / DSM 5975 / JCM 20966 / LMG 6465 / NBRC 14845 / NCIMB 13405 / ORS 571</strain>
    </source>
</reference>
<dbReference type="PANTHER" id="PTHR30290:SF83">
    <property type="entry name" value="ABC TRANSPORTER SUBSTRATE-BINDING PROTEIN"/>
    <property type="match status" value="1"/>
</dbReference>
<dbReference type="STRING" id="438753.AZC_2625"/>
<dbReference type="eggNOG" id="COG0747">
    <property type="taxonomic scope" value="Bacteria"/>
</dbReference>
<evidence type="ECO:0000313" key="5">
    <source>
        <dbReference type="EMBL" id="BAF88623.1"/>
    </source>
</evidence>
<keyword evidence="6" id="KW-1185">Reference proteome</keyword>
<comment type="similarity">
    <text evidence="2">Belongs to the bacterial solute-binding protein 5 family.</text>
</comment>
<dbReference type="InterPro" id="IPR039424">
    <property type="entry name" value="SBP_5"/>
</dbReference>
<dbReference type="KEGG" id="azc:AZC_2625"/>
<dbReference type="EMBL" id="AP009384">
    <property type="protein sequence ID" value="BAF88623.1"/>
    <property type="molecule type" value="Genomic_DNA"/>
</dbReference>
<sequence length="577" mass="64426">MMMSGRIRPPPIGERTTSHRTRAGKIPSMNRRSFMQLLSGASLTAVSLMDTELGQMVGLGAGPAQAQSKPGVLRVAMTAADIPLTTGQPSQGAEGIRFMGITLYDGLTRWDLSKADQAAQVIPDLAESWTVNPQDQKVWTFKLRKGVKFHDGSDFNADAVVWNFDKLMKPDAPQFDQAQSNQAASYDANIASWRKIDDYTVEIATKRVDAVLIYNLAGLFMSSPKRWEEVGKDWAKFAEKPSGTGPWILESFKPRERAELVRNTEHWDKTRIPKSERLILLPMPDANTRVAALLSGQVDWIEAPPPDAVPRLKSQKMQIVTNLYPHIWPYQLSYLEDSPFKDIRIRKAANLAIDRDGIVKMLGGLAAPAKGMVDEKHPWFGKPTFEIKYDPEGAKKLLKDAGYGPDKPVKAKFIISPSGSGQMQPLPMNEFIKENFKDVGIDLEFEVLDWEALRARRRLGAWAPENKGRHGINNSWAYWDPDIGLIGTAASFAKVPGGFNWGDFNDAKTDELSTKAKAAFDPVEQNKILAELHSHLVDQAMWIWVVHDLNPRALRPNVKGFVQAQSWFQDLTPVSVT</sequence>
<gene>
    <name evidence="5" type="ordered locus">AZC_2625</name>
</gene>
<dbReference type="Gene3D" id="3.90.76.10">
    <property type="entry name" value="Dipeptide-binding Protein, Domain 1"/>
    <property type="match status" value="1"/>
</dbReference>
<dbReference type="Pfam" id="PF00496">
    <property type="entry name" value="SBP_bac_5"/>
    <property type="match status" value="1"/>
</dbReference>
<proteinExistence type="inferred from homology"/>
<comment type="subcellular location">
    <subcellularLocation>
        <location evidence="1">Periplasm</location>
    </subcellularLocation>
</comment>
<evidence type="ECO:0000259" key="4">
    <source>
        <dbReference type="Pfam" id="PF00496"/>
    </source>
</evidence>
<reference evidence="5 6" key="4">
    <citation type="journal article" date="2009" name="Appl. Environ. Microbiol.">
        <title>Comparative genome-wide transcriptional profiling of Azorhizobium caulinodans ORS571 grown under free-living and symbiotic conditions.</title>
        <authorList>
            <person name="Tsukada S."/>
            <person name="Aono T."/>
            <person name="Akiba N."/>
            <person name="Lee KB."/>
            <person name="Liu CT."/>
            <person name="Toyazaki H."/>
            <person name="Oyaizu H."/>
        </authorList>
    </citation>
    <scope>NUCLEOTIDE SEQUENCE [LARGE SCALE GENOMIC DNA]</scope>
    <source>
        <strain evidence="6">ATCC 43989 / DSM 5975 / JCM 20966 / LMG 6465 / NBRC 14845 / NCIMB 13405 / ORS 571</strain>
    </source>
</reference>
<dbReference type="AlphaFoldDB" id="A8IB83"/>
<evidence type="ECO:0000256" key="3">
    <source>
        <dbReference type="SAM" id="MobiDB-lite"/>
    </source>
</evidence>
<name>A8IB83_AZOC5</name>
<reference evidence="5 6" key="5">
    <citation type="journal article" date="2010" name="Appl. Environ. Microbiol.">
        <title>phrR-like gene praR of Azorhizobium caulinodans ORS571 is essential for symbiosis with Sesbania rostrata and is involved in expression of reb genes.</title>
        <authorList>
            <person name="Akiba N."/>
            <person name="Aono T."/>
            <person name="Toyazaki H."/>
            <person name="Sato S."/>
            <person name="Oyaizu H."/>
        </authorList>
    </citation>
    <scope>NUCLEOTIDE SEQUENCE [LARGE SCALE GENOMIC DNA]</scope>
    <source>
        <strain evidence="6">ATCC 43989 / DSM 5975 / JCM 20966 / LMG 6465 / NBRC 14845 / NCIMB 13405 / ORS 571</strain>
    </source>
</reference>
<evidence type="ECO:0000256" key="2">
    <source>
        <dbReference type="ARBA" id="ARBA00005695"/>
    </source>
</evidence>